<dbReference type="PROSITE" id="PS50112">
    <property type="entry name" value="PAS"/>
    <property type="match status" value="3"/>
</dbReference>
<name>A0AAN1T0F2_9PROT</name>
<evidence type="ECO:0000256" key="11">
    <source>
        <dbReference type="ARBA" id="ARBA00023136"/>
    </source>
</evidence>
<evidence type="ECO:0000256" key="1">
    <source>
        <dbReference type="ARBA" id="ARBA00000085"/>
    </source>
</evidence>
<dbReference type="InterPro" id="IPR036097">
    <property type="entry name" value="HisK_dim/P_sf"/>
</dbReference>
<feature type="domain" description="Histidine kinase" evidence="13">
    <location>
        <begin position="478"/>
        <end position="694"/>
    </location>
</feature>
<dbReference type="InterPro" id="IPR001610">
    <property type="entry name" value="PAC"/>
</dbReference>
<dbReference type="Gene3D" id="3.30.450.20">
    <property type="entry name" value="PAS domain"/>
    <property type="match status" value="3"/>
</dbReference>
<feature type="domain" description="PAS" evidence="14">
    <location>
        <begin position="293"/>
        <end position="373"/>
    </location>
</feature>
<dbReference type="PRINTS" id="PR00344">
    <property type="entry name" value="BCTRLSENSOR"/>
</dbReference>
<keyword evidence="6" id="KW-0808">Transferase</keyword>
<evidence type="ECO:0000256" key="7">
    <source>
        <dbReference type="ARBA" id="ARBA00022741"/>
    </source>
</evidence>
<dbReference type="InterPro" id="IPR013655">
    <property type="entry name" value="PAS_fold_3"/>
</dbReference>
<dbReference type="InterPro" id="IPR003594">
    <property type="entry name" value="HATPase_dom"/>
</dbReference>
<dbReference type="CDD" id="cd00130">
    <property type="entry name" value="PAS"/>
    <property type="match status" value="3"/>
</dbReference>
<dbReference type="Pfam" id="PF13426">
    <property type="entry name" value="PAS_9"/>
    <property type="match status" value="1"/>
</dbReference>
<protein>
    <recommendedName>
        <fullName evidence="3">histidine kinase</fullName>
        <ecNumber evidence="3">2.7.13.3</ecNumber>
    </recommendedName>
</protein>
<dbReference type="PROSITE" id="PS50109">
    <property type="entry name" value="HIS_KIN"/>
    <property type="match status" value="1"/>
</dbReference>
<dbReference type="Pfam" id="PF00989">
    <property type="entry name" value="PAS"/>
    <property type="match status" value="1"/>
</dbReference>
<evidence type="ECO:0000256" key="3">
    <source>
        <dbReference type="ARBA" id="ARBA00012438"/>
    </source>
</evidence>
<dbReference type="SMART" id="SM00387">
    <property type="entry name" value="HATPase_c"/>
    <property type="match status" value="1"/>
</dbReference>
<evidence type="ECO:0000313" key="17">
    <source>
        <dbReference type="Proteomes" id="UP001319121"/>
    </source>
</evidence>
<dbReference type="RefSeq" id="WP_212786687.1">
    <property type="nucleotide sequence ID" value="NZ_AP019536.1"/>
</dbReference>
<evidence type="ECO:0000256" key="5">
    <source>
        <dbReference type="ARBA" id="ARBA00022553"/>
    </source>
</evidence>
<keyword evidence="11" id="KW-0472">Membrane</keyword>
<dbReference type="GO" id="GO:0000155">
    <property type="term" value="F:phosphorelay sensor kinase activity"/>
    <property type="evidence" value="ECO:0007669"/>
    <property type="project" value="InterPro"/>
</dbReference>
<dbReference type="AlphaFoldDB" id="A0AAN1T0F2"/>
<keyword evidence="9" id="KW-0067">ATP-binding</keyword>
<evidence type="ECO:0000256" key="8">
    <source>
        <dbReference type="ARBA" id="ARBA00022777"/>
    </source>
</evidence>
<keyword evidence="17" id="KW-1185">Reference proteome</keyword>
<dbReference type="Pfam" id="PF00512">
    <property type="entry name" value="HisKA"/>
    <property type="match status" value="1"/>
</dbReference>
<evidence type="ECO:0000256" key="6">
    <source>
        <dbReference type="ARBA" id="ARBA00022679"/>
    </source>
</evidence>
<proteinExistence type="predicted"/>
<keyword evidence="7" id="KW-0547">Nucleotide-binding</keyword>
<dbReference type="GO" id="GO:0005886">
    <property type="term" value="C:plasma membrane"/>
    <property type="evidence" value="ECO:0007669"/>
    <property type="project" value="UniProtKB-SubCell"/>
</dbReference>
<dbReference type="InterPro" id="IPR000014">
    <property type="entry name" value="PAS"/>
</dbReference>
<comment type="subcellular location">
    <subcellularLocation>
        <location evidence="2">Cell membrane</location>
    </subcellularLocation>
</comment>
<reference evidence="16 17" key="1">
    <citation type="submission" date="2019-03" db="EMBL/GenBank/DDBJ databases">
        <title>Complete genome sequence of Ferrigenium kumadai strain An22, a microaerophilic iron-oxidizing bacterium isolated from a paddy field soil.</title>
        <authorList>
            <person name="Watanabe T."/>
            <person name="Asakawa S."/>
        </authorList>
    </citation>
    <scope>NUCLEOTIDE SEQUENCE [LARGE SCALE GENOMIC DNA]</scope>
    <source>
        <strain evidence="16 17">An22</strain>
    </source>
</reference>
<keyword evidence="5" id="KW-0597">Phosphoprotein</keyword>
<dbReference type="InterPro" id="IPR000700">
    <property type="entry name" value="PAS-assoc_C"/>
</dbReference>
<feature type="domain" description="PAS" evidence="14">
    <location>
        <begin position="55"/>
        <end position="118"/>
    </location>
</feature>
<evidence type="ECO:0000256" key="10">
    <source>
        <dbReference type="ARBA" id="ARBA00023012"/>
    </source>
</evidence>
<dbReference type="InterPro" id="IPR003661">
    <property type="entry name" value="HisK_dim/P_dom"/>
</dbReference>
<dbReference type="SUPFAM" id="SSF47384">
    <property type="entry name" value="Homodimeric domain of signal transducing histidine kinase"/>
    <property type="match status" value="1"/>
</dbReference>
<dbReference type="SMART" id="SM00086">
    <property type="entry name" value="PAC"/>
    <property type="match status" value="3"/>
</dbReference>
<dbReference type="EMBL" id="AP019536">
    <property type="protein sequence ID" value="BBI99089.1"/>
    <property type="molecule type" value="Genomic_DNA"/>
</dbReference>
<dbReference type="InterPro" id="IPR036890">
    <property type="entry name" value="HATPase_C_sf"/>
</dbReference>
<dbReference type="EC" id="2.7.13.3" evidence="3"/>
<keyword evidence="12" id="KW-0175">Coiled coil</keyword>
<dbReference type="SUPFAM" id="SSF55785">
    <property type="entry name" value="PYP-like sensor domain (PAS domain)"/>
    <property type="match status" value="3"/>
</dbReference>
<dbReference type="SMART" id="SM00091">
    <property type="entry name" value="PAS"/>
    <property type="match status" value="3"/>
</dbReference>
<dbReference type="GO" id="GO:0005524">
    <property type="term" value="F:ATP binding"/>
    <property type="evidence" value="ECO:0007669"/>
    <property type="project" value="UniProtKB-KW"/>
</dbReference>
<dbReference type="Pfam" id="PF02518">
    <property type="entry name" value="HATPase_c"/>
    <property type="match status" value="1"/>
</dbReference>
<evidence type="ECO:0000259" key="14">
    <source>
        <dbReference type="PROSITE" id="PS50112"/>
    </source>
</evidence>
<evidence type="ECO:0000259" key="13">
    <source>
        <dbReference type="PROSITE" id="PS50109"/>
    </source>
</evidence>
<dbReference type="PANTHER" id="PTHR43047">
    <property type="entry name" value="TWO-COMPONENT HISTIDINE PROTEIN KINASE"/>
    <property type="match status" value="1"/>
</dbReference>
<comment type="catalytic activity">
    <reaction evidence="1">
        <text>ATP + protein L-histidine = ADP + protein N-phospho-L-histidine.</text>
        <dbReference type="EC" id="2.7.13.3"/>
    </reaction>
</comment>
<evidence type="ECO:0000256" key="12">
    <source>
        <dbReference type="SAM" id="Coils"/>
    </source>
</evidence>
<organism evidence="16 17">
    <name type="scientific">Ferrigenium kumadai</name>
    <dbReference type="NCBI Taxonomy" id="1682490"/>
    <lineage>
        <taxon>Bacteria</taxon>
        <taxon>Pseudomonadati</taxon>
        <taxon>Pseudomonadota</taxon>
        <taxon>Betaproteobacteria</taxon>
        <taxon>Nitrosomonadales</taxon>
        <taxon>Gallionellaceae</taxon>
        <taxon>Ferrigenium</taxon>
    </lineage>
</organism>
<feature type="coiled-coil region" evidence="12">
    <location>
        <begin position="416"/>
        <end position="471"/>
    </location>
</feature>
<gene>
    <name evidence="16" type="ORF">FGKAn22_07820</name>
</gene>
<feature type="domain" description="PAC" evidence="15">
    <location>
        <begin position="245"/>
        <end position="299"/>
    </location>
</feature>
<dbReference type="Gene3D" id="1.10.287.130">
    <property type="match status" value="1"/>
</dbReference>
<dbReference type="Gene3D" id="3.30.565.10">
    <property type="entry name" value="Histidine kinase-like ATPase, C-terminal domain"/>
    <property type="match status" value="1"/>
</dbReference>
<keyword evidence="8" id="KW-0418">Kinase</keyword>
<dbReference type="GO" id="GO:0006355">
    <property type="term" value="P:regulation of DNA-templated transcription"/>
    <property type="evidence" value="ECO:0007669"/>
    <property type="project" value="InterPro"/>
</dbReference>
<evidence type="ECO:0000256" key="9">
    <source>
        <dbReference type="ARBA" id="ARBA00022840"/>
    </source>
</evidence>
<feature type="domain" description="PAS" evidence="14">
    <location>
        <begin position="173"/>
        <end position="229"/>
    </location>
</feature>
<feature type="domain" description="PAC" evidence="15">
    <location>
        <begin position="376"/>
        <end position="428"/>
    </location>
</feature>
<accession>A0AAN1T0F2</accession>
<feature type="coiled-coil region" evidence="12">
    <location>
        <begin position="7"/>
        <end position="34"/>
    </location>
</feature>
<dbReference type="SUPFAM" id="SSF55874">
    <property type="entry name" value="ATPase domain of HSP90 chaperone/DNA topoisomerase II/histidine kinase"/>
    <property type="match status" value="1"/>
</dbReference>
<dbReference type="Proteomes" id="UP001319121">
    <property type="component" value="Chromosome"/>
</dbReference>
<dbReference type="SMART" id="SM00388">
    <property type="entry name" value="HisKA"/>
    <property type="match status" value="1"/>
</dbReference>
<dbReference type="KEGG" id="fku:FGKAn22_07820"/>
<dbReference type="CDD" id="cd16922">
    <property type="entry name" value="HATPase_EvgS-ArcB-TorS-like"/>
    <property type="match status" value="1"/>
</dbReference>
<evidence type="ECO:0000259" key="15">
    <source>
        <dbReference type="PROSITE" id="PS50113"/>
    </source>
</evidence>
<dbReference type="CDD" id="cd00082">
    <property type="entry name" value="HisKA"/>
    <property type="match status" value="1"/>
</dbReference>
<evidence type="ECO:0000256" key="4">
    <source>
        <dbReference type="ARBA" id="ARBA00022475"/>
    </source>
</evidence>
<sequence length="699" mass="77057">MSDTPNNESLLQENRQLRARLEELEETLRAIRSGEVDALVVSGPEGEQIYTLKGAEEPYRVMVEEMTEGAVTFSMEGIILYCNQRFAELLKVPLEQVLGSHLRNFVPPAELSALETMLTQNCDPPVRCRITLQAADGTRMASLFSTRALKLDAVDAIAAVVTDLSEVIAADEARSRLALIVESSNDAIIGTTLDGVVESWNAAAERLFGYTAAEAVGRPVQSLVVPSEHAGEVARNLDTIGRGERTGAMETVRQRKDGTLIDVSVTVSPIKDAAGRIVGGSANLRDITERKQAEEKLRLSIELLRMIAETIQDVFWISSPGVKEMLYISPAYERLWGRSCESLYRNPLSFLDAVHPDDRTILMRIVKEKHAQGKAYEIEYRTVRPGGEMRWMHERGFPSFDADGHLKAMTGVVSDVTELKKTQAELEQHRQHLEELVQLRTMALRESEERYRRKASELEAANAKLQELDRLKSMFIASMSHELRTPLNSIMGFTGVILQGIAGPINEEQRKQLAIVKESGSHLLQLINDVIDVSKIEAGVAEVVVAEFDLAGLVREVADSFAVAVQKKGIELAVDAPENLPVASDQRRVRQILVNLLDNAVKFTDSGRIEFSLSADAEGVEIMVRDTGIGIDREDMAKLFGAFSQIVVDGRPREGTGLGLYLSQKMANLLGGRIAAQSKPGKGSVFILSLPANFRRGDE</sequence>
<dbReference type="InterPro" id="IPR004358">
    <property type="entry name" value="Sig_transdc_His_kin-like_C"/>
</dbReference>
<keyword evidence="10" id="KW-0902">Two-component regulatory system</keyword>
<evidence type="ECO:0000313" key="16">
    <source>
        <dbReference type="EMBL" id="BBI99089.1"/>
    </source>
</evidence>
<dbReference type="InterPro" id="IPR013767">
    <property type="entry name" value="PAS_fold"/>
</dbReference>
<dbReference type="PROSITE" id="PS50113">
    <property type="entry name" value="PAC"/>
    <property type="match status" value="2"/>
</dbReference>
<dbReference type="InterPro" id="IPR005467">
    <property type="entry name" value="His_kinase_dom"/>
</dbReference>
<dbReference type="FunFam" id="3.30.565.10:FF:000023">
    <property type="entry name" value="PAS domain-containing sensor histidine kinase"/>
    <property type="match status" value="1"/>
</dbReference>
<evidence type="ECO:0000256" key="2">
    <source>
        <dbReference type="ARBA" id="ARBA00004236"/>
    </source>
</evidence>
<dbReference type="NCBIfam" id="TIGR00229">
    <property type="entry name" value="sensory_box"/>
    <property type="match status" value="3"/>
</dbReference>
<dbReference type="Pfam" id="PF08447">
    <property type="entry name" value="PAS_3"/>
    <property type="match status" value="1"/>
</dbReference>
<dbReference type="InterPro" id="IPR035965">
    <property type="entry name" value="PAS-like_dom_sf"/>
</dbReference>
<keyword evidence="4" id="KW-1003">Cell membrane</keyword>